<name>A0A8T3ALF7_DENNO</name>
<keyword evidence="3" id="KW-1185">Reference proteome</keyword>
<feature type="region of interest" description="Disordered" evidence="1">
    <location>
        <begin position="1"/>
        <end position="53"/>
    </location>
</feature>
<dbReference type="Proteomes" id="UP000829196">
    <property type="component" value="Unassembled WGS sequence"/>
</dbReference>
<proteinExistence type="predicted"/>
<organism evidence="2 3">
    <name type="scientific">Dendrobium nobile</name>
    <name type="common">Orchid</name>
    <dbReference type="NCBI Taxonomy" id="94219"/>
    <lineage>
        <taxon>Eukaryota</taxon>
        <taxon>Viridiplantae</taxon>
        <taxon>Streptophyta</taxon>
        <taxon>Embryophyta</taxon>
        <taxon>Tracheophyta</taxon>
        <taxon>Spermatophyta</taxon>
        <taxon>Magnoliopsida</taxon>
        <taxon>Liliopsida</taxon>
        <taxon>Asparagales</taxon>
        <taxon>Orchidaceae</taxon>
        <taxon>Epidendroideae</taxon>
        <taxon>Malaxideae</taxon>
        <taxon>Dendrobiinae</taxon>
        <taxon>Dendrobium</taxon>
    </lineage>
</organism>
<feature type="compositionally biased region" description="Polar residues" evidence="1">
    <location>
        <begin position="1"/>
        <end position="29"/>
    </location>
</feature>
<evidence type="ECO:0000256" key="1">
    <source>
        <dbReference type="SAM" id="MobiDB-lite"/>
    </source>
</evidence>
<feature type="compositionally biased region" description="Basic and acidic residues" evidence="1">
    <location>
        <begin position="33"/>
        <end position="45"/>
    </location>
</feature>
<evidence type="ECO:0000313" key="3">
    <source>
        <dbReference type="Proteomes" id="UP000829196"/>
    </source>
</evidence>
<dbReference type="EMBL" id="JAGYWB010000016">
    <property type="protein sequence ID" value="KAI0496662.1"/>
    <property type="molecule type" value="Genomic_DNA"/>
</dbReference>
<evidence type="ECO:0000313" key="2">
    <source>
        <dbReference type="EMBL" id="KAI0496662.1"/>
    </source>
</evidence>
<accession>A0A8T3ALF7</accession>
<reference evidence="2" key="1">
    <citation type="journal article" date="2022" name="Front. Genet.">
        <title>Chromosome-Scale Assembly of the Dendrobium nobile Genome Provides Insights Into the Molecular Mechanism of the Biosynthesis of the Medicinal Active Ingredient of Dendrobium.</title>
        <authorList>
            <person name="Xu Q."/>
            <person name="Niu S.-C."/>
            <person name="Li K.-L."/>
            <person name="Zheng P.-J."/>
            <person name="Zhang X.-J."/>
            <person name="Jia Y."/>
            <person name="Liu Y."/>
            <person name="Niu Y.-X."/>
            <person name="Yu L.-H."/>
            <person name="Chen D.-F."/>
            <person name="Zhang G.-Q."/>
        </authorList>
    </citation>
    <scope>NUCLEOTIDE SEQUENCE</scope>
    <source>
        <tissue evidence="2">Leaf</tissue>
    </source>
</reference>
<dbReference type="AlphaFoldDB" id="A0A8T3ALF7"/>
<comment type="caution">
    <text evidence="2">The sequence shown here is derived from an EMBL/GenBank/DDBJ whole genome shotgun (WGS) entry which is preliminary data.</text>
</comment>
<protein>
    <submittedName>
        <fullName evidence="2">Uncharacterized protein</fullName>
    </submittedName>
</protein>
<sequence length="134" mass="14820">MKESPFSTEQKTNQASNFRNQTAHQTNIFTRAKASELPERNRSEAPAEELTGAEPETCCPVFFPDERRIISLRPHGNRSSLLSLEETCEKIFESCENQKKRVCVAGSGLKKAARAPVEQVGYLGGGAVMDFNGQ</sequence>
<gene>
    <name evidence="2" type="ORF">KFK09_022984</name>
</gene>